<comment type="caution">
    <text evidence="3">The sequence shown here is derived from an EMBL/GenBank/DDBJ whole genome shotgun (WGS) entry which is preliminary data.</text>
</comment>
<evidence type="ECO:0000313" key="4">
    <source>
        <dbReference type="Proteomes" id="UP000829384"/>
    </source>
</evidence>
<gene>
    <name evidence="3" type="ORF">H9J30_11735</name>
</gene>
<sequence>MNLLIQGGESAERFKLLLSLTKIKEPISSALFDYYVKGVSSGNAAELRGIKHGNVSRGMESLEERAAIVEAIKQLDWEKHIAKLNQANARIAELEALLADTNK</sequence>
<keyword evidence="2" id="KW-0804">Transcription</keyword>
<evidence type="ECO:0000256" key="1">
    <source>
        <dbReference type="ARBA" id="ARBA00023015"/>
    </source>
</evidence>
<reference evidence="3 4" key="1">
    <citation type="submission" date="2020-08" db="EMBL/GenBank/DDBJ databases">
        <title>Whole genome sequence of Shewanella sp strain PS-2.</title>
        <authorList>
            <person name="Das S.K."/>
        </authorList>
    </citation>
    <scope>NUCLEOTIDE SEQUENCE [LARGE SCALE GENOMIC DNA]</scope>
    <source>
        <strain evidence="3 4">PS-2</strain>
    </source>
</reference>
<organism evidence="3 4">
    <name type="scientific">Shewanella cutis</name>
    <dbReference type="NCBI Taxonomy" id="2766780"/>
    <lineage>
        <taxon>Bacteria</taxon>
        <taxon>Pseudomonadati</taxon>
        <taxon>Pseudomonadota</taxon>
        <taxon>Gammaproteobacteria</taxon>
        <taxon>Alteromonadales</taxon>
        <taxon>Shewanellaceae</taxon>
        <taxon>Shewanella</taxon>
    </lineage>
</organism>
<evidence type="ECO:0000256" key="2">
    <source>
        <dbReference type="ARBA" id="ARBA00023163"/>
    </source>
</evidence>
<evidence type="ECO:0000313" key="3">
    <source>
        <dbReference type="EMBL" id="MCG9964581.1"/>
    </source>
</evidence>
<dbReference type="Proteomes" id="UP000829384">
    <property type="component" value="Unassembled WGS sequence"/>
</dbReference>
<dbReference type="RefSeq" id="WP_240131199.1">
    <property type="nucleotide sequence ID" value="NZ_JACSDI010000007.1"/>
</dbReference>
<proteinExistence type="predicted"/>
<keyword evidence="4" id="KW-1185">Reference proteome</keyword>
<dbReference type="EMBL" id="JACSDI010000007">
    <property type="protein sequence ID" value="MCG9964581.1"/>
    <property type="molecule type" value="Genomic_DNA"/>
</dbReference>
<protein>
    <submittedName>
        <fullName evidence="3">Uncharacterized protein</fullName>
    </submittedName>
</protein>
<dbReference type="InterPro" id="IPR053721">
    <property type="entry name" value="Fimbrial_Adhesin_Reg"/>
</dbReference>
<name>A0ABS9QW78_9GAMM</name>
<accession>A0ABS9QW78</accession>
<dbReference type="Gene3D" id="1.10.10.2690">
    <property type="match status" value="1"/>
</dbReference>
<keyword evidence="1" id="KW-0805">Transcription regulation</keyword>